<dbReference type="AlphaFoldDB" id="A0A0F9APK8"/>
<dbReference type="EMBL" id="LAZR01056457">
    <property type="protein sequence ID" value="KKK74151.1"/>
    <property type="molecule type" value="Genomic_DNA"/>
</dbReference>
<evidence type="ECO:0000313" key="1">
    <source>
        <dbReference type="EMBL" id="KKK74151.1"/>
    </source>
</evidence>
<comment type="caution">
    <text evidence="1">The sequence shown here is derived from an EMBL/GenBank/DDBJ whole genome shotgun (WGS) entry which is preliminary data.</text>
</comment>
<protein>
    <submittedName>
        <fullName evidence="1">Uncharacterized protein</fullName>
    </submittedName>
</protein>
<sequence>GCEFPPNAPLLNAKRIVDATHKYGVYA</sequence>
<proteinExistence type="predicted"/>
<accession>A0A0F9APK8</accession>
<name>A0A0F9APK8_9ZZZZ</name>
<gene>
    <name evidence="1" type="ORF">LCGC14_2886660</name>
</gene>
<organism evidence="1">
    <name type="scientific">marine sediment metagenome</name>
    <dbReference type="NCBI Taxonomy" id="412755"/>
    <lineage>
        <taxon>unclassified sequences</taxon>
        <taxon>metagenomes</taxon>
        <taxon>ecological metagenomes</taxon>
    </lineage>
</organism>
<feature type="non-terminal residue" evidence="1">
    <location>
        <position position="1"/>
    </location>
</feature>
<reference evidence="1" key="1">
    <citation type="journal article" date="2015" name="Nature">
        <title>Complex archaea that bridge the gap between prokaryotes and eukaryotes.</title>
        <authorList>
            <person name="Spang A."/>
            <person name="Saw J.H."/>
            <person name="Jorgensen S.L."/>
            <person name="Zaremba-Niedzwiedzka K."/>
            <person name="Martijn J."/>
            <person name="Lind A.E."/>
            <person name="van Eijk R."/>
            <person name="Schleper C."/>
            <person name="Guy L."/>
            <person name="Ettema T.J."/>
        </authorList>
    </citation>
    <scope>NUCLEOTIDE SEQUENCE</scope>
</reference>